<organism evidence="2 3">
    <name type="scientific">Allokutzneria multivorans</name>
    <dbReference type="NCBI Taxonomy" id="1142134"/>
    <lineage>
        <taxon>Bacteria</taxon>
        <taxon>Bacillati</taxon>
        <taxon>Actinomycetota</taxon>
        <taxon>Actinomycetes</taxon>
        <taxon>Pseudonocardiales</taxon>
        <taxon>Pseudonocardiaceae</taxon>
        <taxon>Allokutzneria</taxon>
    </lineage>
</organism>
<dbReference type="Gene3D" id="3.40.50.1820">
    <property type="entry name" value="alpha/beta hydrolase"/>
    <property type="match status" value="1"/>
</dbReference>
<dbReference type="Pfam" id="PF12697">
    <property type="entry name" value="Abhydrolase_6"/>
    <property type="match status" value="1"/>
</dbReference>
<proteinExistence type="predicted"/>
<feature type="domain" description="AB hydrolase-1" evidence="1">
    <location>
        <begin position="19"/>
        <end position="240"/>
    </location>
</feature>
<dbReference type="RefSeq" id="WP_344878905.1">
    <property type="nucleotide sequence ID" value="NZ_BAABAL010000018.1"/>
</dbReference>
<keyword evidence="3" id="KW-1185">Reference proteome</keyword>
<dbReference type="SUPFAM" id="SSF53474">
    <property type="entry name" value="alpha/beta-Hydrolases"/>
    <property type="match status" value="1"/>
</dbReference>
<comment type="caution">
    <text evidence="2">The sequence shown here is derived from an EMBL/GenBank/DDBJ whole genome shotgun (WGS) entry which is preliminary data.</text>
</comment>
<evidence type="ECO:0000313" key="3">
    <source>
        <dbReference type="Proteomes" id="UP001501747"/>
    </source>
</evidence>
<reference evidence="3" key="1">
    <citation type="journal article" date="2019" name="Int. J. Syst. Evol. Microbiol.">
        <title>The Global Catalogue of Microorganisms (GCM) 10K type strain sequencing project: providing services to taxonomists for standard genome sequencing and annotation.</title>
        <authorList>
            <consortium name="The Broad Institute Genomics Platform"/>
            <consortium name="The Broad Institute Genome Sequencing Center for Infectious Disease"/>
            <person name="Wu L."/>
            <person name="Ma J."/>
        </authorList>
    </citation>
    <scope>NUCLEOTIDE SEQUENCE [LARGE SCALE GENOMIC DNA]</scope>
    <source>
        <strain evidence="3">JCM 17342</strain>
    </source>
</reference>
<dbReference type="PANTHER" id="PTHR43689:SF8">
    <property type="entry name" value="ALPHA_BETA-HYDROLASES SUPERFAMILY PROTEIN"/>
    <property type="match status" value="1"/>
</dbReference>
<dbReference type="EMBL" id="BAABAL010000018">
    <property type="protein sequence ID" value="GAA4019415.1"/>
    <property type="molecule type" value="Genomic_DNA"/>
</dbReference>
<protein>
    <submittedName>
        <fullName evidence="2">Alpha/beta hydrolase</fullName>
    </submittedName>
</protein>
<dbReference type="GO" id="GO:0016787">
    <property type="term" value="F:hydrolase activity"/>
    <property type="evidence" value="ECO:0007669"/>
    <property type="project" value="UniProtKB-KW"/>
</dbReference>
<dbReference type="Proteomes" id="UP001501747">
    <property type="component" value="Unassembled WGS sequence"/>
</dbReference>
<dbReference type="InterPro" id="IPR029058">
    <property type="entry name" value="AB_hydrolase_fold"/>
</dbReference>
<accession>A0ABP7T0U7</accession>
<dbReference type="PANTHER" id="PTHR43689">
    <property type="entry name" value="HYDROLASE"/>
    <property type="match status" value="1"/>
</dbReference>
<name>A0ABP7T0U7_9PSEU</name>
<evidence type="ECO:0000313" key="2">
    <source>
        <dbReference type="EMBL" id="GAA4019415.1"/>
    </source>
</evidence>
<dbReference type="InterPro" id="IPR000073">
    <property type="entry name" value="AB_hydrolase_1"/>
</dbReference>
<gene>
    <name evidence="2" type="ORF">GCM10022247_48860</name>
</gene>
<sequence>MSGFPEVHAPRTAGAARPLVLLHGGNVANWMWEPQLPALADRLVITPDLPGFGARVDEDWPGLDAAADDVVARATEHGIDGPFDLVGLSLGAMTALRVLVRHPERVRSALVTGALLERLGAGTRLTARLQLAFWRAPWFWRGLATAMGLPEEARERYVAHGLSVRRETAAAMFADVNAGGVPDELGDYSGALLAIAGEKESATARRSLLALARVAPRAELRFAPGMHHIWNVEDVDLFNDVLLSWLDNGTADARLISLGALVAR</sequence>
<dbReference type="PRINTS" id="PR00111">
    <property type="entry name" value="ABHYDROLASE"/>
</dbReference>
<evidence type="ECO:0000259" key="1">
    <source>
        <dbReference type="Pfam" id="PF12697"/>
    </source>
</evidence>
<keyword evidence="2" id="KW-0378">Hydrolase</keyword>